<feature type="domain" description="Glycosyltransferase 2-like" evidence="4">
    <location>
        <begin position="7"/>
        <end position="120"/>
    </location>
</feature>
<comment type="caution">
    <text evidence="5">The sequence shown here is derived from an EMBL/GenBank/DDBJ whole genome shotgun (WGS) entry which is preliminary data.</text>
</comment>
<dbReference type="SUPFAM" id="SSF53448">
    <property type="entry name" value="Nucleotide-diphospho-sugar transferases"/>
    <property type="match status" value="1"/>
</dbReference>
<dbReference type="Gene3D" id="3.90.550.10">
    <property type="entry name" value="Spore Coat Polysaccharide Biosynthesis Protein SpsA, Chain A"/>
    <property type="match status" value="1"/>
</dbReference>
<dbReference type="PANTHER" id="PTHR43685">
    <property type="entry name" value="GLYCOSYLTRANSFERASE"/>
    <property type="match status" value="1"/>
</dbReference>
<organism evidence="5 6">
    <name type="scientific">Sphingomonas glacialis</name>
    <dbReference type="NCBI Taxonomy" id="658225"/>
    <lineage>
        <taxon>Bacteria</taxon>
        <taxon>Pseudomonadati</taxon>
        <taxon>Pseudomonadota</taxon>
        <taxon>Alphaproteobacteria</taxon>
        <taxon>Sphingomonadales</taxon>
        <taxon>Sphingomonadaceae</taxon>
        <taxon>Sphingomonas</taxon>
    </lineage>
</organism>
<dbReference type="RefSeq" id="WP_189676033.1">
    <property type="nucleotide sequence ID" value="NZ_BNAQ01000002.1"/>
</dbReference>
<dbReference type="InterPro" id="IPR050834">
    <property type="entry name" value="Glycosyltransf_2"/>
</dbReference>
<dbReference type="Proteomes" id="UP000652430">
    <property type="component" value="Unassembled WGS sequence"/>
</dbReference>
<evidence type="ECO:0000313" key="6">
    <source>
        <dbReference type="Proteomes" id="UP000652430"/>
    </source>
</evidence>
<accession>A0ABQ3LGS5</accession>
<dbReference type="EMBL" id="BNAQ01000002">
    <property type="protein sequence ID" value="GHH15754.1"/>
    <property type="molecule type" value="Genomic_DNA"/>
</dbReference>
<gene>
    <name evidence="5" type="ORF">GCM10008023_19030</name>
</gene>
<keyword evidence="3" id="KW-0808">Transferase</keyword>
<reference evidence="6" key="1">
    <citation type="journal article" date="2019" name="Int. J. Syst. Evol. Microbiol.">
        <title>The Global Catalogue of Microorganisms (GCM) 10K type strain sequencing project: providing services to taxonomists for standard genome sequencing and annotation.</title>
        <authorList>
            <consortium name="The Broad Institute Genomics Platform"/>
            <consortium name="The Broad Institute Genome Sequencing Center for Infectious Disease"/>
            <person name="Wu L."/>
            <person name="Ma J."/>
        </authorList>
    </citation>
    <scope>NUCLEOTIDE SEQUENCE [LARGE SCALE GENOMIC DNA]</scope>
    <source>
        <strain evidence="6">CGMCC 1.8957</strain>
    </source>
</reference>
<proteinExistence type="inferred from homology"/>
<dbReference type="Pfam" id="PF00535">
    <property type="entry name" value="Glycos_transf_2"/>
    <property type="match status" value="1"/>
</dbReference>
<evidence type="ECO:0000256" key="2">
    <source>
        <dbReference type="ARBA" id="ARBA00022676"/>
    </source>
</evidence>
<protein>
    <recommendedName>
        <fullName evidence="4">Glycosyltransferase 2-like domain-containing protein</fullName>
    </recommendedName>
</protein>
<dbReference type="CDD" id="cd00761">
    <property type="entry name" value="Glyco_tranf_GTA_type"/>
    <property type="match status" value="1"/>
</dbReference>
<evidence type="ECO:0000259" key="4">
    <source>
        <dbReference type="Pfam" id="PF00535"/>
    </source>
</evidence>
<evidence type="ECO:0000256" key="3">
    <source>
        <dbReference type="ARBA" id="ARBA00022679"/>
    </source>
</evidence>
<name>A0ABQ3LGS5_9SPHN</name>
<comment type="similarity">
    <text evidence="1">Belongs to the glycosyltransferase 2 family.</text>
</comment>
<evidence type="ECO:0000256" key="1">
    <source>
        <dbReference type="ARBA" id="ARBA00006739"/>
    </source>
</evidence>
<keyword evidence="2" id="KW-0328">Glycosyltransferase</keyword>
<evidence type="ECO:0000313" key="5">
    <source>
        <dbReference type="EMBL" id="GHH15754.1"/>
    </source>
</evidence>
<dbReference type="InterPro" id="IPR029044">
    <property type="entry name" value="Nucleotide-diphossugar_trans"/>
</dbReference>
<dbReference type="PANTHER" id="PTHR43685:SF5">
    <property type="entry name" value="GLYCOSYLTRANSFERASE EPSE-RELATED"/>
    <property type="match status" value="1"/>
</dbReference>
<dbReference type="InterPro" id="IPR001173">
    <property type="entry name" value="Glyco_trans_2-like"/>
</dbReference>
<sequence>MTAPTVSVIMPAYNGADLIGETIVSLQAQTFADFELIIVDDCSTDDTVAVARSFADPRIRVLEAPSNRRVVLTRNAAFVEARGRYIAALDHDDLCHPTRLARQVAYLDSHPEIVLVGSAANVLFEGAILPSALAPLSTPALIEWLMRIENPLVWSSVMMRADVARKLDPFQRPERVYAEDFDLYHRISAFGGIARIDDELLTYRRHGGGASQRQATAMRERASEVLADAYAPLFGDAADDAAALIGRYVMAQQPVPDRATFERVGETLVALQDDFIRRHAPDAESLALIRWETARRWARIGRAGLRTGRLKLGDATGVRPDHLGMGYAGIEELILSRLVGTIRSAQRRKTG</sequence>
<keyword evidence="6" id="KW-1185">Reference proteome</keyword>